<evidence type="ECO:0000313" key="3">
    <source>
        <dbReference type="Proteomes" id="UP000050863"/>
    </source>
</evidence>
<gene>
    <name evidence="2" type="ORF">CQ12_06085</name>
</gene>
<feature type="transmembrane region" description="Helical" evidence="1">
    <location>
        <begin position="183"/>
        <end position="205"/>
    </location>
</feature>
<accession>A0A0R3LR08</accession>
<keyword evidence="3" id="KW-1185">Reference proteome</keyword>
<dbReference type="STRING" id="280332.CQ12_06085"/>
<reference evidence="2 3" key="1">
    <citation type="submission" date="2014-03" db="EMBL/GenBank/DDBJ databases">
        <title>Bradyrhizobium valentinum sp. nov., isolated from effective nodules of Lupinus mariae-josephae, a lupine endemic of basic-lime soils in Eastern Spain.</title>
        <authorList>
            <person name="Duran D."/>
            <person name="Rey L."/>
            <person name="Navarro A."/>
            <person name="Busquets A."/>
            <person name="Imperial J."/>
            <person name="Ruiz-Argueso T."/>
        </authorList>
    </citation>
    <scope>NUCLEOTIDE SEQUENCE [LARGE SCALE GENOMIC DNA]</scope>
    <source>
        <strain evidence="2 3">PAC68</strain>
    </source>
</reference>
<feature type="transmembrane region" description="Helical" evidence="1">
    <location>
        <begin position="217"/>
        <end position="238"/>
    </location>
</feature>
<evidence type="ECO:0008006" key="4">
    <source>
        <dbReference type="Google" id="ProtNLM"/>
    </source>
</evidence>
<dbReference type="EMBL" id="LLXZ01000064">
    <property type="protein sequence ID" value="KRR09979.1"/>
    <property type="molecule type" value="Genomic_DNA"/>
</dbReference>
<keyword evidence="1" id="KW-1133">Transmembrane helix</keyword>
<sequence length="798" mass="87452">MLIVALMASIILSWPQQVQELYADILSPGLASWIQLAFSLLFLIALTASILLLLELKRSNYLDKFGNRRGHIVFRITSIVTVIAPILMLQLGLTAGVTGVMTSDFQAIQQLHAQQVDQDISSVFPIELANETPISVIKLHFIRWASIVLIIFLLAPYPARLIRRYLVGRGGAMSKRPPFASSRFYFTIIAITVLATIVFALPYLVPWLNVLFVVPQYLGALALIILFLALATLHFAALSDLGDRTGYPLVGGLFGLAVTFSFWNLNDNHEVATVLVEPLKWQKVDPSSGTILPHVGLEKKLAGIHLEKGWAALRGGDSRLPYLEEAFADWLQQRPAHAKERFKGRPYPIIIVAAEGGGIFAGAQTALFLARLYDRCPRIAHHLFAISAVSGGSLGAALISSLVKQRTELRQGSGNAAAETCAFNHTTPAGPLEDKVRQMLLDDHLAPLFAAGLFPDFMQRFLPFPITSVDRARALDKSIEQSWEKAMPSTANYFTRPFRDHWAASGDAPMLLLNTASVETGEQIVIAPFEGPGISEREASYVKSFFGRTGFLSRRYDVALSSAVGLSARFPGISPSGYLVERDKGPDGDPLILPTRSVRFVDGGFIDNSGGETALQVAAALYELIAHKNRNPRLSGFGGKPVALPDMAIEFHVLIIGGVGGVTQEQTLRSKAIWGSLSRRDLTELGAPVTALLNSRKQRATSAIQGIHASGVKVRQTSLPWGYINPPLGWKMTPRTLSLIATFIGTPDRCKGDILAVNLTYRLPPEMQQNELALRYIELLERLSNNNCTAHRMIEWVN</sequence>
<feature type="transmembrane region" description="Helical" evidence="1">
    <location>
        <begin position="349"/>
        <end position="370"/>
    </location>
</feature>
<feature type="transmembrane region" description="Helical" evidence="1">
    <location>
        <begin position="73"/>
        <end position="93"/>
    </location>
</feature>
<organism evidence="2 3">
    <name type="scientific">Bradyrhizobium jicamae</name>
    <dbReference type="NCBI Taxonomy" id="280332"/>
    <lineage>
        <taxon>Bacteria</taxon>
        <taxon>Pseudomonadati</taxon>
        <taxon>Pseudomonadota</taxon>
        <taxon>Alphaproteobacteria</taxon>
        <taxon>Hyphomicrobiales</taxon>
        <taxon>Nitrobacteraceae</taxon>
        <taxon>Bradyrhizobium</taxon>
    </lineage>
</organism>
<name>A0A0R3LR08_9BRAD</name>
<keyword evidence="1" id="KW-0812">Transmembrane</keyword>
<evidence type="ECO:0000256" key="1">
    <source>
        <dbReference type="SAM" id="Phobius"/>
    </source>
</evidence>
<proteinExistence type="predicted"/>
<feature type="transmembrane region" description="Helical" evidence="1">
    <location>
        <begin position="141"/>
        <end position="162"/>
    </location>
</feature>
<dbReference type="Proteomes" id="UP000050863">
    <property type="component" value="Unassembled WGS sequence"/>
</dbReference>
<feature type="transmembrane region" description="Helical" evidence="1">
    <location>
        <begin position="245"/>
        <end position="265"/>
    </location>
</feature>
<evidence type="ECO:0000313" key="2">
    <source>
        <dbReference type="EMBL" id="KRR09979.1"/>
    </source>
</evidence>
<dbReference type="AlphaFoldDB" id="A0A0R3LR08"/>
<feature type="transmembrane region" description="Helical" evidence="1">
    <location>
        <begin position="33"/>
        <end position="53"/>
    </location>
</feature>
<protein>
    <recommendedName>
        <fullName evidence="4">PNPLA domain-containing protein</fullName>
    </recommendedName>
</protein>
<keyword evidence="1" id="KW-0472">Membrane</keyword>
<feature type="transmembrane region" description="Helical" evidence="1">
    <location>
        <begin position="382"/>
        <end position="403"/>
    </location>
</feature>
<comment type="caution">
    <text evidence="2">The sequence shown here is derived from an EMBL/GenBank/DDBJ whole genome shotgun (WGS) entry which is preliminary data.</text>
</comment>